<comment type="subcellular location">
    <subcellularLocation>
        <location evidence="1">Membrane</location>
        <topology evidence="1">Multi-pass membrane protein</topology>
    </subcellularLocation>
</comment>
<dbReference type="Pfam" id="PF13637">
    <property type="entry name" value="Ank_4"/>
    <property type="match status" value="1"/>
</dbReference>
<dbReference type="RefSeq" id="XP_070896392.1">
    <property type="nucleotide sequence ID" value="XM_071046360.1"/>
</dbReference>
<keyword evidence="5 7" id="KW-0040">ANK repeat</keyword>
<comment type="caution">
    <text evidence="10">The sequence shown here is derived from an EMBL/GenBank/DDBJ whole genome shotgun (WGS) entry which is preliminary data.</text>
</comment>
<keyword evidence="11" id="KW-1185">Reference proteome</keyword>
<dbReference type="SUPFAM" id="SSF144083">
    <property type="entry name" value="Magnesium transport protein CorA, transmembrane region"/>
    <property type="match status" value="1"/>
</dbReference>
<evidence type="ECO:0000256" key="8">
    <source>
        <dbReference type="SAM" id="MobiDB-lite"/>
    </source>
</evidence>
<evidence type="ECO:0000256" key="4">
    <source>
        <dbReference type="ARBA" id="ARBA00022989"/>
    </source>
</evidence>
<evidence type="ECO:0000256" key="7">
    <source>
        <dbReference type="PROSITE-ProRule" id="PRU00023"/>
    </source>
</evidence>
<keyword evidence="2 9" id="KW-0812">Transmembrane</keyword>
<feature type="region of interest" description="Disordered" evidence="8">
    <location>
        <begin position="732"/>
        <end position="766"/>
    </location>
</feature>
<evidence type="ECO:0008006" key="12">
    <source>
        <dbReference type="Google" id="ProtNLM"/>
    </source>
</evidence>
<dbReference type="InterPro" id="IPR002110">
    <property type="entry name" value="Ankyrin_rpt"/>
</dbReference>
<dbReference type="SMART" id="SM00248">
    <property type="entry name" value="ANK"/>
    <property type="match status" value="7"/>
</dbReference>
<dbReference type="PANTHER" id="PTHR24198:SF165">
    <property type="entry name" value="ANKYRIN REPEAT-CONTAINING PROTEIN-RELATED"/>
    <property type="match status" value="1"/>
</dbReference>
<keyword evidence="3" id="KW-0677">Repeat</keyword>
<dbReference type="InterPro" id="IPR002523">
    <property type="entry name" value="MgTranspt_CorA/ZnTranspt_ZntB"/>
</dbReference>
<dbReference type="Pfam" id="PF01544">
    <property type="entry name" value="CorA"/>
    <property type="match status" value="1"/>
</dbReference>
<dbReference type="GeneID" id="98161524"/>
<evidence type="ECO:0000256" key="5">
    <source>
        <dbReference type="ARBA" id="ARBA00023043"/>
    </source>
</evidence>
<reference evidence="10 11" key="1">
    <citation type="submission" date="2024-07" db="EMBL/GenBank/DDBJ databases">
        <title>Section-level genome sequencing and comparative genomics of Aspergillus sections Usti and Cavernicolus.</title>
        <authorList>
            <consortium name="Lawrence Berkeley National Laboratory"/>
            <person name="Nybo J.L."/>
            <person name="Vesth T.C."/>
            <person name="Theobald S."/>
            <person name="Frisvad J.C."/>
            <person name="Larsen T.O."/>
            <person name="Kjaerboelling I."/>
            <person name="Rothschild-Mancinelli K."/>
            <person name="Lyhne E.K."/>
            <person name="Kogle M.E."/>
            <person name="Barry K."/>
            <person name="Clum A."/>
            <person name="Na H."/>
            <person name="Ledsgaard L."/>
            <person name="Lin J."/>
            <person name="Lipzen A."/>
            <person name="Kuo A."/>
            <person name="Riley R."/>
            <person name="Mondo S."/>
            <person name="LaButti K."/>
            <person name="Haridas S."/>
            <person name="Pangalinan J."/>
            <person name="Salamov A.A."/>
            <person name="Simmons B.A."/>
            <person name="Magnuson J.K."/>
            <person name="Chen J."/>
            <person name="Drula E."/>
            <person name="Henrissat B."/>
            <person name="Wiebenga A."/>
            <person name="Lubbers R.J."/>
            <person name="Gomes A.C."/>
            <person name="Macurrencykelacurrency M.R."/>
            <person name="Stajich J."/>
            <person name="Grigoriev I.V."/>
            <person name="Mortensen U.H."/>
            <person name="De vries R.P."/>
            <person name="Baker S.E."/>
            <person name="Andersen M.R."/>
        </authorList>
    </citation>
    <scope>NUCLEOTIDE SEQUENCE [LARGE SCALE GENOMIC DNA]</scope>
    <source>
        <strain evidence="10 11">CBS 756.74</strain>
    </source>
</reference>
<dbReference type="PANTHER" id="PTHR24198">
    <property type="entry name" value="ANKYRIN REPEAT AND PROTEIN KINASE DOMAIN-CONTAINING PROTEIN"/>
    <property type="match status" value="1"/>
</dbReference>
<feature type="repeat" description="ANK" evidence="7">
    <location>
        <begin position="166"/>
        <end position="198"/>
    </location>
</feature>
<proteinExistence type="predicted"/>
<feature type="repeat" description="ANK" evidence="7">
    <location>
        <begin position="369"/>
        <end position="401"/>
    </location>
</feature>
<protein>
    <recommendedName>
        <fullName evidence="12">Ankyrin repeat-containing domain protein</fullName>
    </recommendedName>
</protein>
<dbReference type="InterPro" id="IPR036770">
    <property type="entry name" value="Ankyrin_rpt-contain_sf"/>
</dbReference>
<name>A0ABR4JXZ1_9EURO</name>
<dbReference type="EMBL" id="JBFXLR010000039">
    <property type="protein sequence ID" value="KAL2844926.1"/>
    <property type="molecule type" value="Genomic_DNA"/>
</dbReference>
<feature type="region of interest" description="Disordered" evidence="8">
    <location>
        <begin position="1"/>
        <end position="32"/>
    </location>
</feature>
<keyword evidence="4 9" id="KW-1133">Transmembrane helix</keyword>
<evidence type="ECO:0000313" key="10">
    <source>
        <dbReference type="EMBL" id="KAL2844926.1"/>
    </source>
</evidence>
<organism evidence="10 11">
    <name type="scientific">Aspergillus pseudodeflectus</name>
    <dbReference type="NCBI Taxonomy" id="176178"/>
    <lineage>
        <taxon>Eukaryota</taxon>
        <taxon>Fungi</taxon>
        <taxon>Dikarya</taxon>
        <taxon>Ascomycota</taxon>
        <taxon>Pezizomycotina</taxon>
        <taxon>Eurotiomycetes</taxon>
        <taxon>Eurotiomycetidae</taxon>
        <taxon>Eurotiales</taxon>
        <taxon>Aspergillaceae</taxon>
        <taxon>Aspergillus</taxon>
        <taxon>Aspergillus subgen. Nidulantes</taxon>
    </lineage>
</organism>
<evidence type="ECO:0000256" key="6">
    <source>
        <dbReference type="ARBA" id="ARBA00023136"/>
    </source>
</evidence>
<gene>
    <name evidence="10" type="ORF">BJX68DRAFT_269461</name>
</gene>
<accession>A0ABR4JXZ1</accession>
<evidence type="ECO:0000256" key="3">
    <source>
        <dbReference type="ARBA" id="ARBA00022737"/>
    </source>
</evidence>
<dbReference type="Gene3D" id="1.20.58.340">
    <property type="entry name" value="Magnesium transport protein CorA, transmembrane region"/>
    <property type="match status" value="1"/>
</dbReference>
<evidence type="ECO:0000313" key="11">
    <source>
        <dbReference type="Proteomes" id="UP001610444"/>
    </source>
</evidence>
<feature type="transmembrane region" description="Helical" evidence="9">
    <location>
        <begin position="1143"/>
        <end position="1164"/>
    </location>
</feature>
<dbReference type="PROSITE" id="PS50297">
    <property type="entry name" value="ANK_REP_REGION"/>
    <property type="match status" value="2"/>
</dbReference>
<feature type="transmembrane region" description="Helical" evidence="9">
    <location>
        <begin position="1103"/>
        <end position="1123"/>
    </location>
</feature>
<dbReference type="PROSITE" id="PS50088">
    <property type="entry name" value="ANK_REPEAT"/>
    <property type="match status" value="2"/>
</dbReference>
<dbReference type="SUPFAM" id="SSF48403">
    <property type="entry name" value="Ankyrin repeat"/>
    <property type="match status" value="2"/>
</dbReference>
<dbReference type="Gene3D" id="1.25.40.20">
    <property type="entry name" value="Ankyrin repeat-containing domain"/>
    <property type="match status" value="2"/>
</dbReference>
<evidence type="ECO:0000256" key="1">
    <source>
        <dbReference type="ARBA" id="ARBA00004141"/>
    </source>
</evidence>
<sequence length="1202" mass="134323">MSDDSDGFETVGDINSGQGVSEDIINNGEKATGRVKPESGIVNPYWTEDSLQAQIEKAIKYDDVSRLEALVPFEYLDKTFTFGFHTPHPAIEIHPTAESWTALLWASAVGSTNIVVNLLDRGADFLSQKRWEGSNVFHIAALCGHAQILELLFDRRPELLELQTIDGETALILAARQGCVAAVETLLAMGADPTVANLIQQTALHAACTNGDENGCRALLTSLLRRSPREAKAAITATDILGASPFDQAVYSCHTEILLQLIETPAYFPSFPFQDQVILPSQKSNPSKVKELLLNWMQSGQEEDLSRHREAIVCWAWLNGREGLINMNHKVSLYREEAQWVHIATIGGHIPVMKRCLGSKMDILAPARGGITPLHLAATHGHVDLLQYLLTYLSEPGPRTETQGVNTLDAILMATEEGRTVLDCAVLGGARKRKHAERIIWRQVHQSIYEQRDGFFRSQPSKATRVLELAARHACSGKENLLRCFQMMPLRTGSPHVSELGLEYGRNALHWAIYHQQPTVLWWLLANREHARDGDMLHGTYINDRVRNGLTTADEQSLNRLIGELLLEPPPVIKHSVPGGDDTIPPFIYVPDVYIYEQATVIDFYVRDPHICFKACEMFSIIYGKGASEIMSDDGLRTMASLTAALEALKEKQSEVDTIQGLPIARLLRTAERKRDHQLRWFHLPCNELRVVQDLMTRIAREQGLTAKDHGPLNSFVKESCVGIPAGGRKSYAKPQCVGKSKDRHKPEQSALKDQFPPTPMGESRRGMADDKRIVSFYMPYLSWSQWSPKPADATSSYQSQMQRSPFRCEPMTLDQYYYASLDDTTERDMDQVMARYIQRQEARRATEGMVPFDEVAIRPRGGILSQILVVDQLWLWILGDDTVISCTPQNPDTAGPGFLELVMEKLQSPTNNSRVSAETLAELIASTAVSLFNEKQVPVSGTKVSPLEVFRASIGFVRSSEAELFKNFQASFKKREANLNKSESAEIEDGKENEYLNIGAEMGLLLEIKDICDELNILKSLVEDQERVWRQASEVIGGSNSAFNNCLPSEAQRDIMGLIQDAEVVQKSIHTLVDLKQKQASPTEAKFARQQAQDTAKQTDTIVVFTVVTIVFLPLSFLTSLFALNISNFPHEGNDVVYQGRWIFPILFGVSLAVSGFFMAIAFQANSLKMHLANGWRHLRSETQKRVARRQTKSAAEDEKV</sequence>
<dbReference type="InterPro" id="IPR045863">
    <property type="entry name" value="CorA_TM1_TM2"/>
</dbReference>
<dbReference type="Proteomes" id="UP001610444">
    <property type="component" value="Unassembled WGS sequence"/>
</dbReference>
<keyword evidence="6 9" id="KW-0472">Membrane</keyword>
<evidence type="ECO:0000256" key="9">
    <source>
        <dbReference type="SAM" id="Phobius"/>
    </source>
</evidence>
<dbReference type="Pfam" id="PF12796">
    <property type="entry name" value="Ank_2"/>
    <property type="match status" value="1"/>
</dbReference>
<evidence type="ECO:0000256" key="2">
    <source>
        <dbReference type="ARBA" id="ARBA00022692"/>
    </source>
</evidence>